<reference evidence="3" key="1">
    <citation type="submission" date="2022-11" db="UniProtKB">
        <authorList>
            <consortium name="WormBaseParasite"/>
        </authorList>
    </citation>
    <scope>IDENTIFICATION</scope>
</reference>
<protein>
    <submittedName>
        <fullName evidence="3">F-box domain-containing protein</fullName>
    </submittedName>
</protein>
<name>A0A914KQ09_MELIC</name>
<dbReference type="Gene3D" id="1.20.1280.50">
    <property type="match status" value="1"/>
</dbReference>
<dbReference type="WBParaSite" id="Minc3s00072g03571">
    <property type="protein sequence ID" value="Minc3s00072g03571"/>
    <property type="gene ID" value="Minc3s00072g03571"/>
</dbReference>
<proteinExistence type="predicted"/>
<sequence length="408" mass="48006">MNYCESGTCADGGQFSFRMFPNFMEDMEKENAMQNLPWLHYAKFAQLSCWIFLQDEDSSGLGKELNFCFISTFGYRNRMPMRCNIIGVSLQGAGSRKNLAESGPAPTTHFDLQIGYYKRPAFPLIFLLFQNNLQKRQKTKMNILLLLPVEVHLDIFKYLNFNQISSIQQTNSYFCSLIDKYIGILAKKKFYSFETIVYKSVNDKNKYLKLNEEDIGLDDGFELSSQLRKQWKIAINNKTPMYCYSESIKSKEPYIINFAICLIEEEPKEKDGNLSKRLLLKLPYIPKNIREMLIWRCWLDKLLFNWPIKKVVFDNIIFNPIMLMLLFANKRPSKNIAVRFKNNLIKIIRSYYDFLDILKNKEATQRLPCTPRTKNSEVSHMMEVATRYFDSGMVRNLDFYFIAEYDMA</sequence>
<dbReference type="InterPro" id="IPR001810">
    <property type="entry name" value="F-box_dom"/>
</dbReference>
<organism evidence="2 3">
    <name type="scientific">Meloidogyne incognita</name>
    <name type="common">Southern root-knot nematode worm</name>
    <name type="synonym">Oxyuris incognita</name>
    <dbReference type="NCBI Taxonomy" id="6306"/>
    <lineage>
        <taxon>Eukaryota</taxon>
        <taxon>Metazoa</taxon>
        <taxon>Ecdysozoa</taxon>
        <taxon>Nematoda</taxon>
        <taxon>Chromadorea</taxon>
        <taxon>Rhabditida</taxon>
        <taxon>Tylenchina</taxon>
        <taxon>Tylenchomorpha</taxon>
        <taxon>Tylenchoidea</taxon>
        <taxon>Meloidogynidae</taxon>
        <taxon>Meloidogyninae</taxon>
        <taxon>Meloidogyne</taxon>
        <taxon>Meloidogyne incognita group</taxon>
    </lineage>
</organism>
<evidence type="ECO:0000259" key="1">
    <source>
        <dbReference type="PROSITE" id="PS50181"/>
    </source>
</evidence>
<feature type="domain" description="F-box" evidence="1">
    <location>
        <begin position="141"/>
        <end position="193"/>
    </location>
</feature>
<dbReference type="PROSITE" id="PS50181">
    <property type="entry name" value="FBOX"/>
    <property type="match status" value="1"/>
</dbReference>
<keyword evidence="2" id="KW-1185">Reference proteome</keyword>
<accession>A0A914KQ09</accession>
<dbReference type="SUPFAM" id="SSF81383">
    <property type="entry name" value="F-box domain"/>
    <property type="match status" value="1"/>
</dbReference>
<dbReference type="InterPro" id="IPR036047">
    <property type="entry name" value="F-box-like_dom_sf"/>
</dbReference>
<evidence type="ECO:0000313" key="2">
    <source>
        <dbReference type="Proteomes" id="UP000887563"/>
    </source>
</evidence>
<dbReference type="Proteomes" id="UP000887563">
    <property type="component" value="Unplaced"/>
</dbReference>
<dbReference type="AlphaFoldDB" id="A0A914KQ09"/>
<evidence type="ECO:0000313" key="3">
    <source>
        <dbReference type="WBParaSite" id="Minc3s00072g03571"/>
    </source>
</evidence>